<protein>
    <submittedName>
        <fullName evidence="1">IS66 Orf2 family protein</fullName>
    </submittedName>
</protein>
<proteinExistence type="predicted"/>
<dbReference type="NCBIfam" id="NF033819">
    <property type="entry name" value="IS66_TnpB"/>
    <property type="match status" value="1"/>
</dbReference>
<gene>
    <name evidence="1" type="ORF">ADIS_0125</name>
</gene>
<dbReference type="STRING" id="1232681.ADIS_0125"/>
<dbReference type="EMBL" id="AQHR01000006">
    <property type="protein sequence ID" value="EON79380.1"/>
    <property type="molecule type" value="Genomic_DNA"/>
</dbReference>
<sequence length="117" mass="13242">MLSLSSSARYFLYRQPVDMRCGIYSLAGLVQNNLGLDPLSGDVFIFIGKRGNQLRLLQWDGDGYALYSKRLESGTFERPTGGRLLISSRELSLVLQGVKLASVQLRKRYERRVCPLK</sequence>
<dbReference type="PANTHER" id="PTHR36455:SF1">
    <property type="entry name" value="BLR8292 PROTEIN"/>
    <property type="match status" value="1"/>
</dbReference>
<comment type="caution">
    <text evidence="1">The sequence shown here is derived from an EMBL/GenBank/DDBJ whole genome shotgun (WGS) entry which is preliminary data.</text>
</comment>
<evidence type="ECO:0000313" key="1">
    <source>
        <dbReference type="EMBL" id="EON79380.1"/>
    </source>
</evidence>
<accession>R7ZZ63</accession>
<dbReference type="InterPro" id="IPR008878">
    <property type="entry name" value="Transposase_IS66_Orf2"/>
</dbReference>
<keyword evidence="2" id="KW-1185">Reference proteome</keyword>
<dbReference type="AlphaFoldDB" id="R7ZZ63"/>
<dbReference type="Pfam" id="PF05717">
    <property type="entry name" value="TnpB_IS66"/>
    <property type="match status" value="1"/>
</dbReference>
<reference evidence="1 2" key="1">
    <citation type="submission" date="2013-02" db="EMBL/GenBank/DDBJ databases">
        <title>A novel strain isolated from Lonar lake, Maharashtra, India.</title>
        <authorList>
            <person name="Singh A."/>
        </authorList>
    </citation>
    <scope>NUCLEOTIDE SEQUENCE [LARGE SCALE GENOMIC DNA]</scope>
    <source>
        <strain evidence="1 2">AK24</strain>
    </source>
</reference>
<dbReference type="OrthoDB" id="4956084at2"/>
<dbReference type="RefSeq" id="WP_010852277.1">
    <property type="nucleotide sequence ID" value="NZ_AQHR01000006.1"/>
</dbReference>
<dbReference type="Proteomes" id="UP000013909">
    <property type="component" value="Unassembled WGS sequence"/>
</dbReference>
<name>R7ZZ63_9BACT</name>
<dbReference type="PANTHER" id="PTHR36455">
    <property type="match status" value="1"/>
</dbReference>
<evidence type="ECO:0000313" key="2">
    <source>
        <dbReference type="Proteomes" id="UP000013909"/>
    </source>
</evidence>
<organism evidence="1 2">
    <name type="scientific">Lunatimonas lonarensis</name>
    <dbReference type="NCBI Taxonomy" id="1232681"/>
    <lineage>
        <taxon>Bacteria</taxon>
        <taxon>Pseudomonadati</taxon>
        <taxon>Bacteroidota</taxon>
        <taxon>Cytophagia</taxon>
        <taxon>Cytophagales</taxon>
        <taxon>Cyclobacteriaceae</taxon>
    </lineage>
</organism>